<evidence type="ECO:0000256" key="1">
    <source>
        <dbReference type="ARBA" id="ARBA00000085"/>
    </source>
</evidence>
<dbReference type="PROSITE" id="PS50110">
    <property type="entry name" value="RESPONSE_REGULATORY"/>
    <property type="match status" value="1"/>
</dbReference>
<dbReference type="PROSITE" id="PS50109">
    <property type="entry name" value="HIS_KIN"/>
    <property type="match status" value="1"/>
</dbReference>
<reference evidence="13 14" key="1">
    <citation type="submission" date="2013-07" db="EMBL/GenBank/DDBJ databases">
        <title>Comparative Genomic and Metabolomic Analysis of Twelve Strains of Pseudoalteromonas luteoviolacea.</title>
        <authorList>
            <person name="Vynne N.G."/>
            <person name="Mansson M."/>
            <person name="Gram L."/>
        </authorList>
    </citation>
    <scope>NUCLEOTIDE SEQUENCE [LARGE SCALE GENOMIC DNA]</scope>
    <source>
        <strain evidence="13 14">H33</strain>
    </source>
</reference>
<dbReference type="Pfam" id="PF00072">
    <property type="entry name" value="Response_reg"/>
    <property type="match status" value="1"/>
</dbReference>
<dbReference type="SUPFAM" id="SSF52172">
    <property type="entry name" value="CheY-like"/>
    <property type="match status" value="1"/>
</dbReference>
<feature type="domain" description="Histidine kinase" evidence="11">
    <location>
        <begin position="221"/>
        <end position="440"/>
    </location>
</feature>
<dbReference type="InterPro" id="IPR036097">
    <property type="entry name" value="HisK_dim/P_sf"/>
</dbReference>
<dbReference type="RefSeq" id="WP_063363621.1">
    <property type="nucleotide sequence ID" value="NZ_AUXZ01000119.1"/>
</dbReference>
<dbReference type="InterPro" id="IPR003661">
    <property type="entry name" value="HisK_dim/P_dom"/>
</dbReference>
<evidence type="ECO:0000256" key="9">
    <source>
        <dbReference type="PROSITE-ProRule" id="PRU00169"/>
    </source>
</evidence>
<dbReference type="PATRIC" id="fig|1365251.3.peg.4438"/>
<feature type="modified residue" description="4-aspartylphosphate" evidence="9">
    <location>
        <position position="81"/>
    </location>
</feature>
<keyword evidence="5" id="KW-0547">Nucleotide-binding</keyword>
<evidence type="ECO:0000256" key="7">
    <source>
        <dbReference type="ARBA" id="ARBA00022840"/>
    </source>
</evidence>
<gene>
    <name evidence="13" type="ORF">N476_03305</name>
</gene>
<dbReference type="EC" id="2.7.13.3" evidence="2"/>
<feature type="compositionally biased region" description="Polar residues" evidence="10">
    <location>
        <begin position="1"/>
        <end position="20"/>
    </location>
</feature>
<keyword evidence="3 9" id="KW-0597">Phosphoprotein</keyword>
<keyword evidence="4" id="KW-0808">Transferase</keyword>
<organism evidence="13 14">
    <name type="scientific">Pseudoalteromonas luteoviolacea H33</name>
    <dbReference type="NCBI Taxonomy" id="1365251"/>
    <lineage>
        <taxon>Bacteria</taxon>
        <taxon>Pseudomonadati</taxon>
        <taxon>Pseudomonadota</taxon>
        <taxon>Gammaproteobacteria</taxon>
        <taxon>Alteromonadales</taxon>
        <taxon>Pseudoalteromonadaceae</taxon>
        <taxon>Pseudoalteromonas</taxon>
    </lineage>
</organism>
<evidence type="ECO:0000256" key="3">
    <source>
        <dbReference type="ARBA" id="ARBA00022553"/>
    </source>
</evidence>
<dbReference type="SMART" id="SM00387">
    <property type="entry name" value="HATPase_c"/>
    <property type="match status" value="1"/>
</dbReference>
<accession>A0A167B518</accession>
<evidence type="ECO:0000256" key="10">
    <source>
        <dbReference type="SAM" id="MobiDB-lite"/>
    </source>
</evidence>
<dbReference type="OrthoDB" id="9772100at2"/>
<evidence type="ECO:0000256" key="8">
    <source>
        <dbReference type="ARBA" id="ARBA00023012"/>
    </source>
</evidence>
<dbReference type="EMBL" id="AUXZ01000119">
    <property type="protein sequence ID" value="KZN46162.1"/>
    <property type="molecule type" value="Genomic_DNA"/>
</dbReference>
<dbReference type="InterPro" id="IPR011006">
    <property type="entry name" value="CheY-like_superfamily"/>
</dbReference>
<dbReference type="Gene3D" id="3.40.50.2300">
    <property type="match status" value="1"/>
</dbReference>
<keyword evidence="8" id="KW-0902">Two-component regulatory system</keyword>
<sequence>MPNSTFSFLASESSQAQQKPQRPPWKVLVVDDEPEVHEVTKMALSKFSYQDRGLSFLHAYSKAQAIECMQSEQDISVILLDVIMETDQAGLECVHHIRNELNDHDVRIILRTGQPSTIPEHEVMLKYDINDYKNKVDLTKSRLYITMTSALRAFQDIKKQSELASALKDLNENLEVKVAERTAELLSVNTSLQAAKDQILAQQASLLQSEKMASIGYLAAGMAHEINNPLGALKCNFSVLQDYINAVLNKVDVTHDEDLDNDFKDIFELLEDNAVDLNRIERIVAALSVFNGISDEQANLYDLHEIVTSFSAEIHSQVVFENKHEPLPKLSCCREQLLQVFKSLYLNAKESGSALCDIKISIRNHEQSMSVYFEDKGAGIPEQKLNQIFDPFYTTKPVGANVGLGLTIALMMVQNQGAELIATSQLGVGSCFEVRLPHNTSS</sequence>
<dbReference type="InterPro" id="IPR005467">
    <property type="entry name" value="His_kinase_dom"/>
</dbReference>
<evidence type="ECO:0000256" key="2">
    <source>
        <dbReference type="ARBA" id="ARBA00012438"/>
    </source>
</evidence>
<evidence type="ECO:0000256" key="5">
    <source>
        <dbReference type="ARBA" id="ARBA00022741"/>
    </source>
</evidence>
<proteinExistence type="predicted"/>
<dbReference type="PRINTS" id="PR00344">
    <property type="entry name" value="BCTRLSENSOR"/>
</dbReference>
<name>A0A167B518_9GAMM</name>
<dbReference type="Gene3D" id="3.30.565.10">
    <property type="entry name" value="Histidine kinase-like ATPase, C-terminal domain"/>
    <property type="match status" value="1"/>
</dbReference>
<evidence type="ECO:0000256" key="6">
    <source>
        <dbReference type="ARBA" id="ARBA00022777"/>
    </source>
</evidence>
<dbReference type="Pfam" id="PF02518">
    <property type="entry name" value="HATPase_c"/>
    <property type="match status" value="1"/>
</dbReference>
<dbReference type="GO" id="GO:0000155">
    <property type="term" value="F:phosphorelay sensor kinase activity"/>
    <property type="evidence" value="ECO:0007669"/>
    <property type="project" value="InterPro"/>
</dbReference>
<dbReference type="Proteomes" id="UP000076503">
    <property type="component" value="Unassembled WGS sequence"/>
</dbReference>
<evidence type="ECO:0000256" key="4">
    <source>
        <dbReference type="ARBA" id="ARBA00022679"/>
    </source>
</evidence>
<dbReference type="PANTHER" id="PTHR43065">
    <property type="entry name" value="SENSOR HISTIDINE KINASE"/>
    <property type="match status" value="1"/>
</dbReference>
<dbReference type="InterPro" id="IPR004358">
    <property type="entry name" value="Sig_transdc_His_kin-like_C"/>
</dbReference>
<feature type="domain" description="Response regulatory" evidence="12">
    <location>
        <begin position="26"/>
        <end position="150"/>
    </location>
</feature>
<dbReference type="SUPFAM" id="SSF47384">
    <property type="entry name" value="Homodimeric domain of signal transducing histidine kinase"/>
    <property type="match status" value="1"/>
</dbReference>
<dbReference type="PANTHER" id="PTHR43065:SF10">
    <property type="entry name" value="PEROXIDE STRESS-ACTIVATED HISTIDINE KINASE MAK3"/>
    <property type="match status" value="1"/>
</dbReference>
<keyword evidence="6" id="KW-0418">Kinase</keyword>
<dbReference type="InterPro" id="IPR003594">
    <property type="entry name" value="HATPase_dom"/>
</dbReference>
<dbReference type="InterPro" id="IPR001789">
    <property type="entry name" value="Sig_transdc_resp-reg_receiver"/>
</dbReference>
<dbReference type="Gene3D" id="1.10.287.130">
    <property type="match status" value="1"/>
</dbReference>
<dbReference type="GO" id="GO:0005524">
    <property type="term" value="F:ATP binding"/>
    <property type="evidence" value="ECO:0007669"/>
    <property type="project" value="UniProtKB-KW"/>
</dbReference>
<evidence type="ECO:0000259" key="11">
    <source>
        <dbReference type="PROSITE" id="PS50109"/>
    </source>
</evidence>
<protein>
    <recommendedName>
        <fullName evidence="2">histidine kinase</fullName>
        <ecNumber evidence="2">2.7.13.3</ecNumber>
    </recommendedName>
</protein>
<dbReference type="CDD" id="cd00082">
    <property type="entry name" value="HisKA"/>
    <property type="match status" value="1"/>
</dbReference>
<dbReference type="AlphaFoldDB" id="A0A167B518"/>
<dbReference type="SUPFAM" id="SSF55874">
    <property type="entry name" value="ATPase domain of HSP90 chaperone/DNA topoisomerase II/histidine kinase"/>
    <property type="match status" value="1"/>
</dbReference>
<evidence type="ECO:0000313" key="13">
    <source>
        <dbReference type="EMBL" id="KZN46162.1"/>
    </source>
</evidence>
<comment type="catalytic activity">
    <reaction evidence="1">
        <text>ATP + protein L-histidine = ADP + protein N-phospho-L-histidine.</text>
        <dbReference type="EC" id="2.7.13.3"/>
    </reaction>
</comment>
<feature type="region of interest" description="Disordered" evidence="10">
    <location>
        <begin position="1"/>
        <end position="24"/>
    </location>
</feature>
<comment type="caution">
    <text evidence="13">The sequence shown here is derived from an EMBL/GenBank/DDBJ whole genome shotgun (WGS) entry which is preliminary data.</text>
</comment>
<keyword evidence="7" id="KW-0067">ATP-binding</keyword>
<dbReference type="InterPro" id="IPR036890">
    <property type="entry name" value="HATPase_C_sf"/>
</dbReference>
<evidence type="ECO:0000259" key="12">
    <source>
        <dbReference type="PROSITE" id="PS50110"/>
    </source>
</evidence>
<evidence type="ECO:0000313" key="14">
    <source>
        <dbReference type="Proteomes" id="UP000076503"/>
    </source>
</evidence>